<dbReference type="Proteomes" id="UP000053099">
    <property type="component" value="Unassembled WGS sequence"/>
</dbReference>
<dbReference type="EMBL" id="PELW01000423">
    <property type="protein sequence ID" value="RTH20698.1"/>
    <property type="molecule type" value="Genomic_DNA"/>
</dbReference>
<evidence type="ECO:0000313" key="3">
    <source>
        <dbReference type="EMBL" id="RTH00138.1"/>
    </source>
</evidence>
<evidence type="ECO:0000313" key="6">
    <source>
        <dbReference type="EMBL" id="RTI03678.1"/>
    </source>
</evidence>
<sequence>MVRTQVQLTEEQARRLRALAREEGVSLAEMVRRAVEGYLQEKENGGFAERAERALAAVGRFASGLRDVSQEHDRYLAME</sequence>
<organism evidence="2 9">
    <name type="scientific">Thermus scotoductus</name>
    <dbReference type="NCBI Taxonomy" id="37636"/>
    <lineage>
        <taxon>Bacteria</taxon>
        <taxon>Thermotogati</taxon>
        <taxon>Deinococcota</taxon>
        <taxon>Deinococci</taxon>
        <taxon>Thermales</taxon>
        <taxon>Thermaceae</taxon>
        <taxon>Thermus</taxon>
    </lineage>
</organism>
<reference evidence="2 9" key="1">
    <citation type="submission" date="2015-09" db="EMBL/GenBank/DDBJ databases">
        <title>Draft genome sequence of Thermus scotoductus strain K1 isolated from a geothermal spring in Nagorno-Karabakh, Armenia.</title>
        <authorList>
            <person name="Saghatelyan A."/>
            <person name="Poghosyan L."/>
            <person name="Panosyan H."/>
            <person name="Birkeland N.-K."/>
        </authorList>
    </citation>
    <scope>NUCLEOTIDE SEQUENCE [LARGE SCALE GENOMIC DNA]</scope>
    <source>
        <strain evidence="2 9">K1</strain>
    </source>
</reference>
<dbReference type="SUPFAM" id="SSF47598">
    <property type="entry name" value="Ribbon-helix-helix"/>
    <property type="match status" value="1"/>
</dbReference>
<dbReference type="Proteomes" id="UP000286734">
    <property type="component" value="Unassembled WGS sequence"/>
</dbReference>
<dbReference type="InterPro" id="IPR010985">
    <property type="entry name" value="Ribbon_hlx_hlx"/>
</dbReference>
<evidence type="ECO:0000313" key="12">
    <source>
        <dbReference type="Proteomes" id="UP000286910"/>
    </source>
</evidence>
<dbReference type="EMBL" id="PELR01000403">
    <property type="protein sequence ID" value="RTH00138.1"/>
    <property type="molecule type" value="Genomic_DNA"/>
</dbReference>
<dbReference type="EMBL" id="PELP01000012">
    <property type="protein sequence ID" value="RTH07951.1"/>
    <property type="molecule type" value="Genomic_DNA"/>
</dbReference>
<dbReference type="GO" id="GO:0006355">
    <property type="term" value="P:regulation of DNA-templated transcription"/>
    <property type="evidence" value="ECO:0007669"/>
    <property type="project" value="InterPro"/>
</dbReference>
<dbReference type="EMBL" id="PEMH01000001">
    <property type="protein sequence ID" value="RTI03678.1"/>
    <property type="molecule type" value="Genomic_DNA"/>
</dbReference>
<dbReference type="Proteomes" id="UP000288347">
    <property type="component" value="Unassembled WGS sequence"/>
</dbReference>
<evidence type="ECO:0000313" key="11">
    <source>
        <dbReference type="Proteomes" id="UP000286734"/>
    </source>
</evidence>
<evidence type="ECO:0000313" key="7">
    <source>
        <dbReference type="EMBL" id="RTI12953.1"/>
    </source>
</evidence>
<dbReference type="EMBL" id="PEMJ01000315">
    <property type="protein sequence ID" value="RTI12953.1"/>
    <property type="molecule type" value="Genomic_DNA"/>
</dbReference>
<dbReference type="CDD" id="cd21631">
    <property type="entry name" value="RHH_CopG_NikR-like"/>
    <property type="match status" value="1"/>
</dbReference>
<evidence type="ECO:0000313" key="5">
    <source>
        <dbReference type="EMBL" id="RTH20698.1"/>
    </source>
</evidence>
<dbReference type="Proteomes" id="UP000286910">
    <property type="component" value="Unassembled WGS sequence"/>
</dbReference>
<dbReference type="InterPro" id="IPR002145">
    <property type="entry name" value="CopG"/>
</dbReference>
<dbReference type="EMBL" id="PEMW01000460">
    <property type="protein sequence ID" value="RTI48405.1"/>
    <property type="molecule type" value="Genomic_DNA"/>
</dbReference>
<evidence type="ECO:0000259" key="1">
    <source>
        <dbReference type="Pfam" id="PF01402"/>
    </source>
</evidence>
<feature type="domain" description="Ribbon-helix-helix protein CopG" evidence="1">
    <location>
        <begin position="2"/>
        <end position="40"/>
    </location>
</feature>
<dbReference type="AlphaFoldDB" id="A0A0N0IR59"/>
<evidence type="ECO:0000313" key="10">
    <source>
        <dbReference type="Proteomes" id="UP000286712"/>
    </source>
</evidence>
<protein>
    <submittedName>
        <fullName evidence="2">CopG family transcriptional regulator</fullName>
    </submittedName>
    <submittedName>
        <fullName evidence="3">Ribbon-helix-helix protein, CopG family</fullName>
    </submittedName>
</protein>
<dbReference type="Proteomes" id="UP000287467">
    <property type="component" value="Unassembled WGS sequence"/>
</dbReference>
<dbReference type="Proteomes" id="UP000287155">
    <property type="component" value="Unassembled WGS sequence"/>
</dbReference>
<gene>
    <name evidence="2" type="ORF">AN926_04275</name>
    <name evidence="8" type="ORF">CSW14_12730</name>
    <name evidence="7" type="ORF">CSW27_09270</name>
    <name evidence="6" type="ORF">CSW29_00040</name>
    <name evidence="5" type="ORF">CSW40_14750</name>
    <name evidence="3" type="ORF">CSW45_14020</name>
    <name evidence="4" type="ORF">CSW47_00605</name>
</gene>
<dbReference type="InterPro" id="IPR013321">
    <property type="entry name" value="Arc_rbn_hlx_hlx"/>
</dbReference>
<evidence type="ECO:0000313" key="8">
    <source>
        <dbReference type="EMBL" id="RTI48405.1"/>
    </source>
</evidence>
<evidence type="ECO:0000313" key="9">
    <source>
        <dbReference type="Proteomes" id="UP000053099"/>
    </source>
</evidence>
<evidence type="ECO:0000313" key="4">
    <source>
        <dbReference type="EMBL" id="RTH07951.1"/>
    </source>
</evidence>
<dbReference type="PATRIC" id="fig|37636.3.peg.2599"/>
<proteinExistence type="predicted"/>
<evidence type="ECO:0000313" key="2">
    <source>
        <dbReference type="EMBL" id="KPD32347.1"/>
    </source>
</evidence>
<name>A0A0N0IR59_THESC</name>
<dbReference type="GeneID" id="93866917"/>
<dbReference type="Proteomes" id="UP000286712">
    <property type="component" value="Unassembled WGS sequence"/>
</dbReference>
<dbReference type="Pfam" id="PF01402">
    <property type="entry name" value="RHH_1"/>
    <property type="match status" value="1"/>
</dbReference>
<evidence type="ECO:0000313" key="13">
    <source>
        <dbReference type="Proteomes" id="UP000287155"/>
    </source>
</evidence>
<evidence type="ECO:0000313" key="15">
    <source>
        <dbReference type="Proteomes" id="UP000288347"/>
    </source>
</evidence>
<comment type="caution">
    <text evidence="2">The sequence shown here is derived from an EMBL/GenBank/DDBJ whole genome shotgun (WGS) entry which is preliminary data.</text>
</comment>
<evidence type="ECO:0000313" key="14">
    <source>
        <dbReference type="Proteomes" id="UP000287467"/>
    </source>
</evidence>
<reference evidence="10 11" key="2">
    <citation type="journal article" date="2019" name="Extremophiles">
        <title>Biogeography of thermophiles and predominance of Thermus scotoductus in domestic water heaters.</title>
        <authorList>
            <person name="Wilpiszeski R.L."/>
            <person name="Zhang Z."/>
            <person name="House C.H."/>
        </authorList>
    </citation>
    <scope>NUCLEOTIDE SEQUENCE [LARGE SCALE GENOMIC DNA]</scope>
    <source>
        <strain evidence="7 13">14_S14</strain>
        <strain evidence="6 15">16_S16</strain>
        <strain evidence="8 14">1_S1</strain>
        <strain evidence="5 10">27_S27</strain>
        <strain evidence="3 12">32_S32</strain>
        <strain evidence="4 11">34_S34</strain>
    </source>
</reference>
<dbReference type="EMBL" id="LJJR01000008">
    <property type="protein sequence ID" value="KPD32347.1"/>
    <property type="molecule type" value="Genomic_DNA"/>
</dbReference>
<dbReference type="Gene3D" id="1.10.1220.10">
    <property type="entry name" value="Met repressor-like"/>
    <property type="match status" value="1"/>
</dbReference>
<accession>A0A0N0IR59</accession>
<dbReference type="RefSeq" id="WP_015717122.1">
    <property type="nucleotide sequence ID" value="NZ_DAHVNI010000034.1"/>
</dbReference>